<evidence type="ECO:0000256" key="1">
    <source>
        <dbReference type="ARBA" id="ARBA00010090"/>
    </source>
</evidence>
<name>A0AAD1RA35_PELCU</name>
<dbReference type="GO" id="GO:0005576">
    <property type="term" value="C:extracellular region"/>
    <property type="evidence" value="ECO:0007669"/>
    <property type="project" value="InterPro"/>
</dbReference>
<accession>A0AAD1RA35</accession>
<dbReference type="PANTHER" id="PTHR14096">
    <property type="entry name" value="APOLIPOPROTEIN L"/>
    <property type="match status" value="1"/>
</dbReference>
<dbReference type="EMBL" id="OW240913">
    <property type="protein sequence ID" value="CAH2246469.1"/>
    <property type="molecule type" value="Genomic_DNA"/>
</dbReference>
<dbReference type="Gene3D" id="1.20.1170.10">
    <property type="match status" value="1"/>
</dbReference>
<comment type="similarity">
    <text evidence="1">Belongs to the apolipoprotein L family.</text>
</comment>
<keyword evidence="3" id="KW-1133">Transmembrane helix</keyword>
<reference evidence="4" key="1">
    <citation type="submission" date="2022-03" db="EMBL/GenBank/DDBJ databases">
        <authorList>
            <person name="Alioto T."/>
            <person name="Alioto T."/>
            <person name="Gomez Garrido J."/>
        </authorList>
    </citation>
    <scope>NUCLEOTIDE SEQUENCE</scope>
</reference>
<evidence type="ECO:0000313" key="4">
    <source>
        <dbReference type="EMBL" id="CAH2246469.1"/>
    </source>
</evidence>
<organism evidence="4 5">
    <name type="scientific">Pelobates cultripes</name>
    <name type="common">Western spadefoot toad</name>
    <dbReference type="NCBI Taxonomy" id="61616"/>
    <lineage>
        <taxon>Eukaryota</taxon>
        <taxon>Metazoa</taxon>
        <taxon>Chordata</taxon>
        <taxon>Craniata</taxon>
        <taxon>Vertebrata</taxon>
        <taxon>Euteleostomi</taxon>
        <taxon>Amphibia</taxon>
        <taxon>Batrachia</taxon>
        <taxon>Anura</taxon>
        <taxon>Pelobatoidea</taxon>
        <taxon>Pelobatidae</taxon>
        <taxon>Pelobates</taxon>
    </lineage>
</organism>
<dbReference type="GO" id="GO:0006869">
    <property type="term" value="P:lipid transport"/>
    <property type="evidence" value="ECO:0007669"/>
    <property type="project" value="InterPro"/>
</dbReference>
<keyword evidence="2" id="KW-0175">Coiled coil</keyword>
<dbReference type="AlphaFoldDB" id="A0AAD1RA35"/>
<evidence type="ECO:0000313" key="5">
    <source>
        <dbReference type="Proteomes" id="UP001295444"/>
    </source>
</evidence>
<dbReference type="GO" id="GO:0008289">
    <property type="term" value="F:lipid binding"/>
    <property type="evidence" value="ECO:0007669"/>
    <property type="project" value="InterPro"/>
</dbReference>
<evidence type="ECO:0000256" key="3">
    <source>
        <dbReference type="SAM" id="Phobius"/>
    </source>
</evidence>
<dbReference type="InterPro" id="IPR008405">
    <property type="entry name" value="ApoL"/>
</dbReference>
<keyword evidence="3" id="KW-0472">Membrane</keyword>
<keyword evidence="5" id="KW-1185">Reference proteome</keyword>
<dbReference type="GO" id="GO:0016020">
    <property type="term" value="C:membrane"/>
    <property type="evidence" value="ECO:0007669"/>
    <property type="project" value="TreeGrafter"/>
</dbReference>
<dbReference type="GO" id="GO:0042157">
    <property type="term" value="P:lipoprotein metabolic process"/>
    <property type="evidence" value="ECO:0007669"/>
    <property type="project" value="InterPro"/>
</dbReference>
<keyword evidence="3" id="KW-0812">Transmembrane</keyword>
<evidence type="ECO:0000256" key="2">
    <source>
        <dbReference type="SAM" id="Coils"/>
    </source>
</evidence>
<sequence length="424" mass="46013">MLNGFTWAPLKTPGFFRPSHETETLVSGNPLNNLPSSIHPQRKGPYWKIGHLRSHAKMSGMILNEDNDESASRFAAEVRLTFSEYEEKILNEDNEESASQLSAEVMLKFSENEEKILNEDNDESASQLSDEVMLTVSENKEKILNEDNNESGPWLSTEVMLKFSETEEKVKKRLEEFDNLQHTVIQTFEKCIKKLCSIADDIDNFHKGAVTANIVGSSVGIAGGVAAIAGLALAPFTFGASLTISAIGVGAATAGGVTGAIASIADNVHTKNKCTEVERILEKVNKEKEKMQEMLKEIDALISDMKSLLGVDNVDLARLGGRGVYTMAEVARVVQLVKLSTTAAQGAGIVARGARVAAAVSGIFAALFLAVDVANVVISAKELGKGAKSEEAKKIREVADELEKEIHNLKSKEAEFRNCKTILF</sequence>
<proteinExistence type="inferred from homology"/>
<feature type="coiled-coil region" evidence="2">
    <location>
        <begin position="274"/>
        <end position="304"/>
    </location>
</feature>
<dbReference type="Proteomes" id="UP001295444">
    <property type="component" value="Chromosome 02"/>
</dbReference>
<feature type="coiled-coil region" evidence="2">
    <location>
        <begin position="385"/>
        <end position="419"/>
    </location>
</feature>
<protein>
    <submittedName>
        <fullName evidence="4">Apolipo L3-like</fullName>
    </submittedName>
</protein>
<feature type="transmembrane region" description="Helical" evidence="3">
    <location>
        <begin position="356"/>
        <end position="378"/>
    </location>
</feature>
<gene>
    <name evidence="4" type="ORF">PECUL_23A017183</name>
</gene>
<dbReference type="PANTHER" id="PTHR14096:SF27">
    <property type="entry name" value="APOLIPOPROTEIN L2"/>
    <property type="match status" value="1"/>
</dbReference>
<dbReference type="Pfam" id="PF05461">
    <property type="entry name" value="ApoL"/>
    <property type="match status" value="1"/>
</dbReference>